<dbReference type="InterPro" id="IPR023231">
    <property type="entry name" value="GSKIP_dom_sf"/>
</dbReference>
<dbReference type="Gene3D" id="1.25.10.10">
    <property type="entry name" value="Leucine-rich Repeat Variant"/>
    <property type="match status" value="4"/>
</dbReference>
<dbReference type="SUPFAM" id="SSF48371">
    <property type="entry name" value="ARM repeat"/>
    <property type="match status" value="2"/>
</dbReference>
<dbReference type="EMBL" id="JARQWQ010000032">
    <property type="protein sequence ID" value="KAK2561645.1"/>
    <property type="molecule type" value="Genomic_DNA"/>
</dbReference>
<feature type="compositionally biased region" description="Acidic residues" evidence="2">
    <location>
        <begin position="528"/>
        <end position="545"/>
    </location>
</feature>
<accession>A0AAD9QI15</accession>
<dbReference type="Pfam" id="PF13646">
    <property type="entry name" value="HEAT_2"/>
    <property type="match status" value="1"/>
</dbReference>
<organism evidence="3 4">
    <name type="scientific">Acropora cervicornis</name>
    <name type="common">Staghorn coral</name>
    <dbReference type="NCBI Taxonomy" id="6130"/>
    <lineage>
        <taxon>Eukaryota</taxon>
        <taxon>Metazoa</taxon>
        <taxon>Cnidaria</taxon>
        <taxon>Anthozoa</taxon>
        <taxon>Hexacorallia</taxon>
        <taxon>Scleractinia</taxon>
        <taxon>Astrocoeniina</taxon>
        <taxon>Acroporidae</taxon>
        <taxon>Acropora</taxon>
    </lineage>
</organism>
<dbReference type="InterPro" id="IPR000225">
    <property type="entry name" value="Armadillo"/>
</dbReference>
<feature type="repeat" description="ARM" evidence="1">
    <location>
        <begin position="905"/>
        <end position="947"/>
    </location>
</feature>
<feature type="repeat" description="ARM" evidence="1">
    <location>
        <begin position="1030"/>
        <end position="1072"/>
    </location>
</feature>
<dbReference type="AlphaFoldDB" id="A0AAD9QI15"/>
<feature type="region of interest" description="Disordered" evidence="2">
    <location>
        <begin position="576"/>
        <end position="597"/>
    </location>
</feature>
<proteinExistence type="predicted"/>
<reference evidence="3" key="2">
    <citation type="journal article" date="2023" name="Science">
        <title>Genomic signatures of disease resistance in endangered staghorn corals.</title>
        <authorList>
            <person name="Vollmer S.V."/>
            <person name="Selwyn J.D."/>
            <person name="Despard B.A."/>
            <person name="Roesel C.L."/>
        </authorList>
    </citation>
    <scope>NUCLEOTIDE SEQUENCE</scope>
    <source>
        <strain evidence="3">K2</strain>
    </source>
</reference>
<feature type="repeat" description="ARM" evidence="1">
    <location>
        <begin position="1112"/>
        <end position="1145"/>
    </location>
</feature>
<dbReference type="SUPFAM" id="SSF103107">
    <property type="entry name" value="Hypothetical protein c14orf129, hspc210"/>
    <property type="match status" value="1"/>
</dbReference>
<evidence type="ECO:0000313" key="3">
    <source>
        <dbReference type="EMBL" id="KAK2561645.1"/>
    </source>
</evidence>
<sequence length="1193" mass="131848">MDEEDEHYLDASHRKCILLSGTECHIINYLLTDLAQAVSGNIGPRSFLYGPRCHDLGPIFPSTALAFDMGAVTSSYRQGTVVSEHGKGKLEFTPQNEVLLNDIVKQVEMLVSSHPREAETVLKEPFKWHSTLKPDDFGELNFGSMGFQITHSDVKSEATTLNGEHLLLMDKDGDQFVLKVWTFEHLNNVLKVAGEGKCQETQACLEENQDPMVNIMGAAYASVSASDRPLLKAHSDLSKAREDAAENVEEQEARFTLSLLISEMDKQLLLSSHQTIAKEVRLNPSTVQADYELLKSFAGEEGKYLEFIEWTLDHQFSNGCHAPPWQQVHGDISYLDVKPFDCDKLTITANTAGYFVNKGLTQDGQVNYERDGEVYPTLVALLKAKSPQFASAIDKKEFTYYGSTEVKQDKIEKFDESLKEEETKGFVGDETTNGVEDKNKQNAATKAKITKGAQKKKATKGGKTFDPSPRWRNINIEVSSDLAGTDAKKDQQKGRSTPDKKPGSRQTKSREVVKPGRVSVRSQGRGDVEEDFSESSSESEEEEESQDRRQITWGAYLTRKTRTFWGRHISPSLPGDRYLKLGSQKRPTGRNLGGHRLESNADLPSEYWQIQKLVKYLKSGNQTATIIALCAMRDFNLQQETCQLAIRDVGGLEVLINLLETDEIKCKIGSLKILREISRNSLIRKAIADLGGLQTMVKLLLGYNEELKCLAAETIAHVAKFRRARRTVRQYGGIRKLVSLLDCGTLVNASDLEADVARCGALALWSCSKSTKNKQAIRKAGGIPLLARLLKSNNEAMLIPVVGTLQECATEPSYRLAIRTEGMIEDLVRNLRSENQELQMHCASAIFKCAEDNETRELVRKFGGLDPLVSLSFNVENKELLAAATGAIWKCSINLENVTRFQELKAIEQLVSLLNEQPEEVLINVVGSLGECAQIPANRTTIRKAGGIPSLVNLLTSTNQALLVNVTNAVGACATEPDNMSIIDRLDGVRLLWSLLKSNNPKVQSSAAWAICPCIENAKDAGEMVRSFVGGLELIVSLLKSNDREVLASVCAAIANIAKDEENLAVITDHGVVPMLAKLATTTDDRLRQYLAESIARCCTWGNNRVSFGRAGAVPPLVNYLKSKNPDVHRATARALHQLSRDPDNCISMHNSDVVKYLLEMVGSTDNVLQEAAAGCLGNIRRLALANEKARYN</sequence>
<protein>
    <submittedName>
        <fullName evidence="3">Outer dynein arm-docking complex subunit 2</fullName>
    </submittedName>
</protein>
<evidence type="ECO:0000256" key="1">
    <source>
        <dbReference type="PROSITE-ProRule" id="PRU00259"/>
    </source>
</evidence>
<evidence type="ECO:0000313" key="4">
    <source>
        <dbReference type="Proteomes" id="UP001249851"/>
    </source>
</evidence>
<dbReference type="SMART" id="SM00185">
    <property type="entry name" value="ARM"/>
    <property type="match status" value="13"/>
</dbReference>
<gene>
    <name evidence="3" type="ORF">P5673_015648</name>
</gene>
<dbReference type="Proteomes" id="UP001249851">
    <property type="component" value="Unassembled WGS sequence"/>
</dbReference>
<feature type="repeat" description="ARM" evidence="1">
    <location>
        <begin position="781"/>
        <end position="823"/>
    </location>
</feature>
<evidence type="ECO:0000256" key="2">
    <source>
        <dbReference type="SAM" id="MobiDB-lite"/>
    </source>
</evidence>
<dbReference type="PANTHER" id="PTHR46241">
    <property type="entry name" value="ARMADILLO REPEAT-CONTAINING PROTEIN 4 ARMC4"/>
    <property type="match status" value="1"/>
</dbReference>
<feature type="compositionally biased region" description="Low complexity" evidence="2">
    <location>
        <begin position="443"/>
        <end position="452"/>
    </location>
</feature>
<name>A0AAD9QI15_ACRCE</name>
<feature type="region of interest" description="Disordered" evidence="2">
    <location>
        <begin position="418"/>
        <end position="548"/>
    </location>
</feature>
<reference evidence="3" key="1">
    <citation type="journal article" date="2023" name="G3 (Bethesda)">
        <title>Whole genome assembly and annotation of the endangered Caribbean coral Acropora cervicornis.</title>
        <authorList>
            <person name="Selwyn J.D."/>
            <person name="Vollmer S.V."/>
        </authorList>
    </citation>
    <scope>NUCLEOTIDE SEQUENCE</scope>
    <source>
        <strain evidence="3">K2</strain>
    </source>
</reference>
<dbReference type="PANTHER" id="PTHR46241:SF1">
    <property type="entry name" value="OUTER DYNEIN ARM-DOCKING COMPLEX SUBUNIT 2"/>
    <property type="match status" value="1"/>
</dbReference>
<keyword evidence="4" id="KW-1185">Reference proteome</keyword>
<feature type="compositionally biased region" description="Basic and acidic residues" evidence="2">
    <location>
        <begin position="486"/>
        <end position="514"/>
    </location>
</feature>
<dbReference type="Pfam" id="PF00514">
    <property type="entry name" value="Arm"/>
    <property type="match status" value="1"/>
</dbReference>
<comment type="caution">
    <text evidence="3">The sequence shown here is derived from an EMBL/GenBank/DDBJ whole genome shotgun (WGS) entry which is preliminary data.</text>
</comment>
<dbReference type="PROSITE" id="PS50176">
    <property type="entry name" value="ARM_REPEAT"/>
    <property type="match status" value="4"/>
</dbReference>
<dbReference type="InterPro" id="IPR011989">
    <property type="entry name" value="ARM-like"/>
</dbReference>
<dbReference type="InterPro" id="IPR016024">
    <property type="entry name" value="ARM-type_fold"/>
</dbReference>